<accession>A0A9X3L8Y4</accession>
<dbReference type="PANTHER" id="PTHR30373:SF2">
    <property type="entry name" value="UPF0603 PROTEIN YGCG"/>
    <property type="match status" value="1"/>
</dbReference>
<dbReference type="AlphaFoldDB" id="A0A9X3L8Y4"/>
<dbReference type="PANTHER" id="PTHR30373">
    <property type="entry name" value="UPF0603 PROTEIN YGCG"/>
    <property type="match status" value="1"/>
</dbReference>
<dbReference type="EMBL" id="JAMKBI010000005">
    <property type="protein sequence ID" value="MCZ8533395.1"/>
    <property type="molecule type" value="Genomic_DNA"/>
</dbReference>
<keyword evidence="1" id="KW-0812">Transmembrane</keyword>
<keyword evidence="1" id="KW-0472">Membrane</keyword>
<dbReference type="RefSeq" id="WP_241599048.1">
    <property type="nucleotide sequence ID" value="NZ_JAKXDZ010000009.1"/>
</dbReference>
<dbReference type="Gene3D" id="3.10.310.50">
    <property type="match status" value="1"/>
</dbReference>
<dbReference type="Proteomes" id="UP001152172">
    <property type="component" value="Unassembled WGS sequence"/>
</dbReference>
<feature type="signal peptide" evidence="2">
    <location>
        <begin position="1"/>
        <end position="24"/>
    </location>
</feature>
<evidence type="ECO:0000256" key="1">
    <source>
        <dbReference type="SAM" id="Phobius"/>
    </source>
</evidence>
<evidence type="ECO:0000313" key="5">
    <source>
        <dbReference type="Proteomes" id="UP001152172"/>
    </source>
</evidence>
<evidence type="ECO:0000259" key="3">
    <source>
        <dbReference type="Pfam" id="PF04536"/>
    </source>
</evidence>
<dbReference type="Pfam" id="PF04536">
    <property type="entry name" value="TPM_phosphatase"/>
    <property type="match status" value="1"/>
</dbReference>
<protein>
    <submittedName>
        <fullName evidence="4">TPM domain-containing protein</fullName>
    </submittedName>
</protein>
<evidence type="ECO:0000256" key="2">
    <source>
        <dbReference type="SAM" id="SignalP"/>
    </source>
</evidence>
<dbReference type="InterPro" id="IPR007621">
    <property type="entry name" value="TPM_dom"/>
</dbReference>
<feature type="domain" description="TPM" evidence="3">
    <location>
        <begin position="38"/>
        <end position="165"/>
    </location>
</feature>
<reference evidence="4" key="1">
    <citation type="submission" date="2022-05" db="EMBL/GenBank/DDBJ databases">
        <authorList>
            <person name="Colautti A."/>
            <person name="Iacumin L."/>
        </authorList>
    </citation>
    <scope>NUCLEOTIDE SEQUENCE</scope>
    <source>
        <strain evidence="4">DSM 30747</strain>
    </source>
</reference>
<sequence>MKKSARVLSFALLLTLLFPLLTLAESNYPAAIPGELYVQDFYDVLSEEQEQEIEALGQNLENATGSQIVVMTVESLGGQDVATYAVDVMRGYGIGDEEKDNGVLLILEMDPNKSGNRDVYIGVGYGLEGALPDGKVGRIINEYTLPFLEQGNAPGAILSTYQLLYNQVATEYGWDGELASPQEPSPLAGSSGGGFSFPMIIVGIVVIYLIMQMMSGGGGGTGSGRRRVFGPGGFGGGFGGGGRSSGGGFGGFGGGSSGGGGAGRKW</sequence>
<name>A0A9X3L8Y4_9BACI</name>
<feature type="transmembrane region" description="Helical" evidence="1">
    <location>
        <begin position="192"/>
        <end position="211"/>
    </location>
</feature>
<gene>
    <name evidence="4" type="ORF">M9R61_08640</name>
</gene>
<comment type="caution">
    <text evidence="4">The sequence shown here is derived from an EMBL/GenBank/DDBJ whole genome shotgun (WGS) entry which is preliminary data.</text>
</comment>
<feature type="chain" id="PRO_5040805041" evidence="2">
    <location>
        <begin position="25"/>
        <end position="266"/>
    </location>
</feature>
<keyword evidence="1" id="KW-1133">Transmembrane helix</keyword>
<keyword evidence="2" id="KW-0732">Signal</keyword>
<proteinExistence type="predicted"/>
<organism evidence="4 5">
    <name type="scientific">Psychrobacillus psychrodurans</name>
    <dbReference type="NCBI Taxonomy" id="126157"/>
    <lineage>
        <taxon>Bacteria</taxon>
        <taxon>Bacillati</taxon>
        <taxon>Bacillota</taxon>
        <taxon>Bacilli</taxon>
        <taxon>Bacillales</taxon>
        <taxon>Bacillaceae</taxon>
        <taxon>Psychrobacillus</taxon>
    </lineage>
</organism>
<keyword evidence="5" id="KW-1185">Reference proteome</keyword>
<evidence type="ECO:0000313" key="4">
    <source>
        <dbReference type="EMBL" id="MCZ8533395.1"/>
    </source>
</evidence>